<sequence>MIGVDSVSRLNMIRHLKRTRHFLLDRMQALDLEDYNKVGLNTFPNILPMMTGHAMKEFNRSVLKTQHLDTLHLGVQKRRIPYALRRGPPRNLHLQLPQGRRVFRDKPHFAFTFLTASTHEDVNGASQVDGYHARYLSSLVEEGLVNNTLLIFFSDHGIRWGPVRNTPQGGRPFMYLAFPSRFREEHPELMQRVQKNAARLVTPFDIHATLLDVLYRVPGVYRQKSSAENKGISLFDEISPERTCADAGIPLPFCVCVETHPLNTSSPTGQQAGAALVASLNAAMTQANVTGKCHMLQLGKVTNLQQIGGAEHYMKKKCERVSSTDVEVFRVRITTKPRAAQFEAFMFRCEVTGWKLTVHGEVDRLNEYGDSSYCVDEGFLKKVCYCK</sequence>
<gene>
    <name evidence="1" type="ORF">BaRGS_00038342</name>
</gene>
<dbReference type="Proteomes" id="UP001519460">
    <property type="component" value="Unassembled WGS sequence"/>
</dbReference>
<reference evidence="1 2" key="1">
    <citation type="journal article" date="2023" name="Sci. Data">
        <title>Genome assembly of the Korean intertidal mud-creeper Batillaria attramentaria.</title>
        <authorList>
            <person name="Patra A.K."/>
            <person name="Ho P.T."/>
            <person name="Jun S."/>
            <person name="Lee S.J."/>
            <person name="Kim Y."/>
            <person name="Won Y.J."/>
        </authorList>
    </citation>
    <scope>NUCLEOTIDE SEQUENCE [LARGE SCALE GENOMIC DNA]</scope>
    <source>
        <strain evidence="1">Wonlab-2016</strain>
    </source>
</reference>
<dbReference type="PANTHER" id="PTHR10974:SF1">
    <property type="entry name" value="FI08016P-RELATED"/>
    <property type="match status" value="1"/>
</dbReference>
<accession>A0ABD0J7K9</accession>
<keyword evidence="2" id="KW-1185">Reference proteome</keyword>
<dbReference type="AlphaFoldDB" id="A0ABD0J7K9"/>
<dbReference type="InterPro" id="IPR017850">
    <property type="entry name" value="Alkaline_phosphatase_core_sf"/>
</dbReference>
<proteinExistence type="predicted"/>
<protein>
    <submittedName>
        <fullName evidence="1">Uncharacterized protein</fullName>
    </submittedName>
</protein>
<evidence type="ECO:0000313" key="2">
    <source>
        <dbReference type="Proteomes" id="UP001519460"/>
    </source>
</evidence>
<organism evidence="1 2">
    <name type="scientific">Batillaria attramentaria</name>
    <dbReference type="NCBI Taxonomy" id="370345"/>
    <lineage>
        <taxon>Eukaryota</taxon>
        <taxon>Metazoa</taxon>
        <taxon>Spiralia</taxon>
        <taxon>Lophotrochozoa</taxon>
        <taxon>Mollusca</taxon>
        <taxon>Gastropoda</taxon>
        <taxon>Caenogastropoda</taxon>
        <taxon>Sorbeoconcha</taxon>
        <taxon>Cerithioidea</taxon>
        <taxon>Batillariidae</taxon>
        <taxon>Batillaria</taxon>
    </lineage>
</organism>
<comment type="caution">
    <text evidence="1">The sequence shown here is derived from an EMBL/GenBank/DDBJ whole genome shotgun (WGS) entry which is preliminary data.</text>
</comment>
<dbReference type="SUPFAM" id="SSF53649">
    <property type="entry name" value="Alkaline phosphatase-like"/>
    <property type="match status" value="1"/>
</dbReference>
<name>A0ABD0J7K9_9CAEN</name>
<dbReference type="Pfam" id="PF02995">
    <property type="entry name" value="DUF229"/>
    <property type="match status" value="2"/>
</dbReference>
<evidence type="ECO:0000313" key="1">
    <source>
        <dbReference type="EMBL" id="KAK7462615.1"/>
    </source>
</evidence>
<dbReference type="EMBL" id="JACVVK020000614">
    <property type="protein sequence ID" value="KAK7462615.1"/>
    <property type="molecule type" value="Genomic_DNA"/>
</dbReference>
<dbReference type="PANTHER" id="PTHR10974">
    <property type="entry name" value="FI08016P-RELATED"/>
    <property type="match status" value="1"/>
</dbReference>
<dbReference type="Gene3D" id="3.40.720.10">
    <property type="entry name" value="Alkaline Phosphatase, subunit A"/>
    <property type="match status" value="1"/>
</dbReference>
<dbReference type="InterPro" id="IPR004245">
    <property type="entry name" value="DUF229"/>
</dbReference>